<dbReference type="InterPro" id="IPR011006">
    <property type="entry name" value="CheY-like_superfamily"/>
</dbReference>
<dbReference type="RefSeq" id="WP_129332943.1">
    <property type="nucleotide sequence ID" value="NZ_SDVB01000249.1"/>
</dbReference>
<dbReference type="AlphaFoldDB" id="A0A4Q2SYG2"/>
<reference evidence="1 2" key="1">
    <citation type="submission" date="2019-01" db="EMBL/GenBank/DDBJ databases">
        <authorList>
            <person name="Deng T."/>
        </authorList>
    </citation>
    <scope>NUCLEOTIDE SEQUENCE [LARGE SCALE GENOMIC DNA]</scope>
    <source>
        <strain evidence="1 2">F8825</strain>
    </source>
</reference>
<keyword evidence="2" id="KW-1185">Reference proteome</keyword>
<dbReference type="Proteomes" id="UP000291088">
    <property type="component" value="Unassembled WGS sequence"/>
</dbReference>
<sequence>MSRKQALVLIVEDDALVAMDAADSVSCAGVEAVTVESVTDAIGILEREDISAAILDFHVRDGTVTPLIERLSERHIPYRVVTGSPAAELAAGGVPLDLCARKPADYLAIVGALVGIGPGHSPPASR</sequence>
<dbReference type="OrthoDB" id="582170at2"/>
<dbReference type="EMBL" id="SDVB01000249">
    <property type="protein sequence ID" value="RYC10673.1"/>
    <property type="molecule type" value="Genomic_DNA"/>
</dbReference>
<dbReference type="Gene3D" id="3.40.50.2300">
    <property type="match status" value="1"/>
</dbReference>
<protein>
    <submittedName>
        <fullName evidence="1">Response regulator</fullName>
    </submittedName>
</protein>
<proteinExistence type="predicted"/>
<evidence type="ECO:0000313" key="1">
    <source>
        <dbReference type="EMBL" id="RYC10673.1"/>
    </source>
</evidence>
<evidence type="ECO:0000313" key="2">
    <source>
        <dbReference type="Proteomes" id="UP000291088"/>
    </source>
</evidence>
<organism evidence="1 2">
    <name type="scientific">Ciceribacter ferrooxidans</name>
    <dbReference type="NCBI Taxonomy" id="2509717"/>
    <lineage>
        <taxon>Bacteria</taxon>
        <taxon>Pseudomonadati</taxon>
        <taxon>Pseudomonadota</taxon>
        <taxon>Alphaproteobacteria</taxon>
        <taxon>Hyphomicrobiales</taxon>
        <taxon>Rhizobiaceae</taxon>
        <taxon>Ciceribacter</taxon>
    </lineage>
</organism>
<accession>A0A4Q2SYG2</accession>
<comment type="caution">
    <text evidence="1">The sequence shown here is derived from an EMBL/GenBank/DDBJ whole genome shotgun (WGS) entry which is preliminary data.</text>
</comment>
<dbReference type="SUPFAM" id="SSF52172">
    <property type="entry name" value="CheY-like"/>
    <property type="match status" value="1"/>
</dbReference>
<name>A0A4Q2SYG2_9HYPH</name>
<gene>
    <name evidence="1" type="ORF">EUU22_15775</name>
</gene>